<dbReference type="AlphaFoldDB" id="A0A0F9PUI7"/>
<reference evidence="1" key="1">
    <citation type="journal article" date="2015" name="Nature">
        <title>Complex archaea that bridge the gap between prokaryotes and eukaryotes.</title>
        <authorList>
            <person name="Spang A."/>
            <person name="Saw J.H."/>
            <person name="Jorgensen S.L."/>
            <person name="Zaremba-Niedzwiedzka K."/>
            <person name="Martijn J."/>
            <person name="Lind A.E."/>
            <person name="van Eijk R."/>
            <person name="Schleper C."/>
            <person name="Guy L."/>
            <person name="Ettema T.J."/>
        </authorList>
    </citation>
    <scope>NUCLEOTIDE SEQUENCE</scope>
</reference>
<sequence>MVTSDIARDAAIDRLGQTIDTTIQHDPDDTPARLSSNADQYVTVYSTLNGEPKQILKIDRRRVLGKTLPNGEYAHWAEGMPGDAPKYIKGTVMCMLHPDFDEGDGPAGFGRDYIDHIGLDGRTCNMMSPDKNNVDSFKSVYDRDDHMLKKHPREWRTVEAALGKDRDAAELRERQLDREATQQQGAALMAMASGVSVQAKPAEEVIQFICDVSGCDHNSPTDIGLARHKRMATDDAHKQAREGGV</sequence>
<comment type="caution">
    <text evidence="1">The sequence shown here is derived from an EMBL/GenBank/DDBJ whole genome shotgun (WGS) entry which is preliminary data.</text>
</comment>
<protein>
    <submittedName>
        <fullName evidence="1">Uncharacterized protein</fullName>
    </submittedName>
</protein>
<accession>A0A0F9PUI7</accession>
<evidence type="ECO:0000313" key="1">
    <source>
        <dbReference type="EMBL" id="KKM96832.1"/>
    </source>
</evidence>
<gene>
    <name evidence="1" type="ORF">LCGC14_1174130</name>
</gene>
<dbReference type="EMBL" id="LAZR01005828">
    <property type="protein sequence ID" value="KKM96832.1"/>
    <property type="molecule type" value="Genomic_DNA"/>
</dbReference>
<name>A0A0F9PUI7_9ZZZZ</name>
<organism evidence="1">
    <name type="scientific">marine sediment metagenome</name>
    <dbReference type="NCBI Taxonomy" id="412755"/>
    <lineage>
        <taxon>unclassified sequences</taxon>
        <taxon>metagenomes</taxon>
        <taxon>ecological metagenomes</taxon>
    </lineage>
</organism>
<proteinExistence type="predicted"/>